<keyword evidence="2" id="KW-0238">DNA-binding</keyword>
<reference evidence="5 6" key="1">
    <citation type="submission" date="2016-12" db="EMBL/GenBank/DDBJ databases">
        <title>The draft genome sequence of Actinophytocola xinjiangensis.</title>
        <authorList>
            <person name="Wang W."/>
            <person name="Yuan L."/>
        </authorList>
    </citation>
    <scope>NUCLEOTIDE SEQUENCE [LARGE SCALE GENOMIC DNA]</scope>
    <source>
        <strain evidence="5 6">CGMCC 4.4663</strain>
    </source>
</reference>
<proteinExistence type="predicted"/>
<dbReference type="RefSeq" id="WP_075137388.1">
    <property type="nucleotide sequence ID" value="NZ_MSIF01000026.1"/>
</dbReference>
<sequence>MTGSTRRFGRHHAGRSAADGIVLEVEARIRDENLPAGHRIGTKLELCEEFGVAPATLSEALRVLRARGIVDVRPGPGGGTFVADQSPLIRLAQTVLSLRDTGATVNEVLGVLDALDEAVIRDAAIHRRASDLRDLDALMKKLAKVWHDPAQGIRCNWQLHRRIAEITPNVVLRAFYQNMVDYIELERQTSTVDPQVPTFLSTSEERLRIHYDIVEAIRSQDERAVRAVVLAHRSN</sequence>
<dbReference type="InterPro" id="IPR036390">
    <property type="entry name" value="WH_DNA-bd_sf"/>
</dbReference>
<dbReference type="InterPro" id="IPR011711">
    <property type="entry name" value="GntR_C"/>
</dbReference>
<gene>
    <name evidence="5" type="ORF">BLA60_35200</name>
</gene>
<feature type="domain" description="HTH gntR-type" evidence="4">
    <location>
        <begin position="15"/>
        <end position="85"/>
    </location>
</feature>
<dbReference type="AlphaFoldDB" id="A0A7Z0WF40"/>
<dbReference type="SMART" id="SM00345">
    <property type="entry name" value="HTH_GNTR"/>
    <property type="match status" value="1"/>
</dbReference>
<organism evidence="5 6">
    <name type="scientific">Actinophytocola xinjiangensis</name>
    <dbReference type="NCBI Taxonomy" id="485602"/>
    <lineage>
        <taxon>Bacteria</taxon>
        <taxon>Bacillati</taxon>
        <taxon>Actinomycetota</taxon>
        <taxon>Actinomycetes</taxon>
        <taxon>Pseudonocardiales</taxon>
        <taxon>Pseudonocardiaceae</taxon>
    </lineage>
</organism>
<dbReference type="Proteomes" id="UP000185696">
    <property type="component" value="Unassembled WGS sequence"/>
</dbReference>
<protein>
    <recommendedName>
        <fullName evidence="4">HTH gntR-type domain-containing protein</fullName>
    </recommendedName>
</protein>
<dbReference type="Pfam" id="PF00392">
    <property type="entry name" value="GntR"/>
    <property type="match status" value="1"/>
</dbReference>
<dbReference type="Gene3D" id="1.10.10.10">
    <property type="entry name" value="Winged helix-like DNA-binding domain superfamily/Winged helix DNA-binding domain"/>
    <property type="match status" value="1"/>
</dbReference>
<dbReference type="SUPFAM" id="SSF48008">
    <property type="entry name" value="GntR ligand-binding domain-like"/>
    <property type="match status" value="1"/>
</dbReference>
<dbReference type="EMBL" id="MSIF01000026">
    <property type="protein sequence ID" value="OLF05757.1"/>
    <property type="molecule type" value="Genomic_DNA"/>
</dbReference>
<evidence type="ECO:0000256" key="3">
    <source>
        <dbReference type="ARBA" id="ARBA00023163"/>
    </source>
</evidence>
<dbReference type="Gene3D" id="1.20.120.530">
    <property type="entry name" value="GntR ligand-binding domain-like"/>
    <property type="match status" value="1"/>
</dbReference>
<evidence type="ECO:0000256" key="2">
    <source>
        <dbReference type="ARBA" id="ARBA00023125"/>
    </source>
</evidence>
<keyword evidence="3" id="KW-0804">Transcription</keyword>
<evidence type="ECO:0000313" key="6">
    <source>
        <dbReference type="Proteomes" id="UP000185696"/>
    </source>
</evidence>
<name>A0A7Z0WF40_9PSEU</name>
<keyword evidence="1" id="KW-0805">Transcription regulation</keyword>
<dbReference type="PANTHER" id="PTHR43537">
    <property type="entry name" value="TRANSCRIPTIONAL REGULATOR, GNTR FAMILY"/>
    <property type="match status" value="1"/>
</dbReference>
<accession>A0A7Z0WF40</accession>
<dbReference type="SMART" id="SM00895">
    <property type="entry name" value="FCD"/>
    <property type="match status" value="1"/>
</dbReference>
<dbReference type="InterPro" id="IPR000524">
    <property type="entry name" value="Tscrpt_reg_HTH_GntR"/>
</dbReference>
<dbReference type="Pfam" id="PF07729">
    <property type="entry name" value="FCD"/>
    <property type="match status" value="1"/>
</dbReference>
<dbReference type="InterPro" id="IPR036388">
    <property type="entry name" value="WH-like_DNA-bd_sf"/>
</dbReference>
<dbReference type="GO" id="GO:0003700">
    <property type="term" value="F:DNA-binding transcription factor activity"/>
    <property type="evidence" value="ECO:0007669"/>
    <property type="project" value="InterPro"/>
</dbReference>
<keyword evidence="6" id="KW-1185">Reference proteome</keyword>
<evidence type="ECO:0000313" key="5">
    <source>
        <dbReference type="EMBL" id="OLF05757.1"/>
    </source>
</evidence>
<dbReference type="PROSITE" id="PS50949">
    <property type="entry name" value="HTH_GNTR"/>
    <property type="match status" value="1"/>
</dbReference>
<dbReference type="GO" id="GO:0003677">
    <property type="term" value="F:DNA binding"/>
    <property type="evidence" value="ECO:0007669"/>
    <property type="project" value="UniProtKB-KW"/>
</dbReference>
<evidence type="ECO:0000256" key="1">
    <source>
        <dbReference type="ARBA" id="ARBA00023015"/>
    </source>
</evidence>
<evidence type="ECO:0000259" key="4">
    <source>
        <dbReference type="PROSITE" id="PS50949"/>
    </source>
</evidence>
<dbReference type="SUPFAM" id="SSF46785">
    <property type="entry name" value="Winged helix' DNA-binding domain"/>
    <property type="match status" value="1"/>
</dbReference>
<comment type="caution">
    <text evidence="5">The sequence shown here is derived from an EMBL/GenBank/DDBJ whole genome shotgun (WGS) entry which is preliminary data.</text>
</comment>
<dbReference type="InterPro" id="IPR008920">
    <property type="entry name" value="TF_FadR/GntR_C"/>
</dbReference>
<dbReference type="PANTHER" id="PTHR43537:SF5">
    <property type="entry name" value="UXU OPERON TRANSCRIPTIONAL REGULATOR"/>
    <property type="match status" value="1"/>
</dbReference>